<evidence type="ECO:0000259" key="3">
    <source>
        <dbReference type="Pfam" id="PF02775"/>
    </source>
</evidence>
<comment type="similarity">
    <text evidence="1">Belongs to the TPP enzyme family.</text>
</comment>
<dbReference type="SUPFAM" id="SSF52518">
    <property type="entry name" value="Thiamin diphosphate-binding fold (THDP-binding)"/>
    <property type="match status" value="2"/>
</dbReference>
<dbReference type="InterPro" id="IPR012001">
    <property type="entry name" value="Thiamin_PyroP_enz_TPP-bd_dom"/>
</dbReference>
<dbReference type="EMBL" id="QJJK01000001">
    <property type="protein sequence ID" value="PXW64988.1"/>
    <property type="molecule type" value="Genomic_DNA"/>
</dbReference>
<dbReference type="AlphaFoldDB" id="A0A2V3UWA2"/>
<dbReference type="InterPro" id="IPR029061">
    <property type="entry name" value="THDP-binding"/>
</dbReference>
<keyword evidence="6" id="KW-1185">Reference proteome</keyword>
<dbReference type="OrthoDB" id="9773408at2"/>
<dbReference type="Pfam" id="PF02776">
    <property type="entry name" value="TPP_enzyme_N"/>
    <property type="match status" value="1"/>
</dbReference>
<sequence length="513" mass="52549">MNGAEALVRTLAKAGVDVCFANPGTSEMHFVAALDRVPGVRCVLSLFEGGATGAADGYARMADRPAATLTHLGTGLTNSLANVHNARKAQTPMVNIIGDHATYHLQYESPLKSDVEALARPMSHWLGRADTAAEVGPKAAEAIAAALVEPGQIASLILPADASWNEGGVVGTVPASPPAAIVGEDAIRDTAAALRDGNALVLLGGKALRAAPAEVAAAIAAGTGNRIAAQGRDPRIERGAGRVAVPRLPTMTGPAVEALRGIKTIVLVGSKPPVANFAHPGKPSLFAPEDCRYVTLATGADDMADALYRLADALGIKADGSLRIARADIAPAEGALTLEGIAQSLAALMPDNAILCDEAVTSGRPVFAATRAAAPHDYLSLTGGAIGIGLPLAAGAAVACPDRKVILLQADGSGLYTVQSLWTHASENLDILTIVYANNAYAILRNELKNVGIDNPGTNAIRMLSFDNPAIDWTGIARGFGVPAERVTSMEGFNAALRAGVSQRGPSLIEVAL</sequence>
<dbReference type="Pfam" id="PF02775">
    <property type="entry name" value="TPP_enzyme_C"/>
    <property type="match status" value="1"/>
</dbReference>
<evidence type="ECO:0000256" key="1">
    <source>
        <dbReference type="ARBA" id="ARBA00007812"/>
    </source>
</evidence>
<name>A0A2V3UWA2_9HYPH</name>
<proteinExistence type="inferred from homology"/>
<dbReference type="NCBIfam" id="NF005760">
    <property type="entry name" value="PRK07586.1"/>
    <property type="match status" value="1"/>
</dbReference>
<dbReference type="GO" id="GO:0003984">
    <property type="term" value="F:acetolactate synthase activity"/>
    <property type="evidence" value="ECO:0007669"/>
    <property type="project" value="TreeGrafter"/>
</dbReference>
<dbReference type="GO" id="GO:0050660">
    <property type="term" value="F:flavin adenine dinucleotide binding"/>
    <property type="evidence" value="ECO:0007669"/>
    <property type="project" value="TreeGrafter"/>
</dbReference>
<dbReference type="InterPro" id="IPR011766">
    <property type="entry name" value="TPP_enzyme_TPP-bd"/>
</dbReference>
<dbReference type="PANTHER" id="PTHR18968">
    <property type="entry name" value="THIAMINE PYROPHOSPHATE ENZYMES"/>
    <property type="match status" value="1"/>
</dbReference>
<dbReference type="InterPro" id="IPR045229">
    <property type="entry name" value="TPP_enz"/>
</dbReference>
<evidence type="ECO:0000259" key="4">
    <source>
        <dbReference type="Pfam" id="PF02776"/>
    </source>
</evidence>
<reference evidence="5 6" key="1">
    <citation type="submission" date="2018-05" db="EMBL/GenBank/DDBJ databases">
        <title>Genomic Encyclopedia of Type Strains, Phase IV (KMG-IV): sequencing the most valuable type-strain genomes for metagenomic binning, comparative biology and taxonomic classification.</title>
        <authorList>
            <person name="Goeker M."/>
        </authorList>
    </citation>
    <scope>NUCLEOTIDE SEQUENCE [LARGE SCALE GENOMIC DNA]</scope>
    <source>
        <strain evidence="5 6">DSM 6462</strain>
    </source>
</reference>
<dbReference type="GO" id="GO:0030976">
    <property type="term" value="F:thiamine pyrophosphate binding"/>
    <property type="evidence" value="ECO:0007669"/>
    <property type="project" value="InterPro"/>
</dbReference>
<evidence type="ECO:0000256" key="2">
    <source>
        <dbReference type="ARBA" id="ARBA00023052"/>
    </source>
</evidence>
<organism evidence="5 6">
    <name type="scientific">Chelatococcus asaccharovorans</name>
    <dbReference type="NCBI Taxonomy" id="28210"/>
    <lineage>
        <taxon>Bacteria</taxon>
        <taxon>Pseudomonadati</taxon>
        <taxon>Pseudomonadota</taxon>
        <taxon>Alphaproteobacteria</taxon>
        <taxon>Hyphomicrobiales</taxon>
        <taxon>Chelatococcaceae</taxon>
        <taxon>Chelatococcus</taxon>
    </lineage>
</organism>
<dbReference type="CDD" id="cd07035">
    <property type="entry name" value="TPP_PYR_POX_like"/>
    <property type="match status" value="1"/>
</dbReference>
<dbReference type="CDD" id="cd02002">
    <property type="entry name" value="TPP_BFDC"/>
    <property type="match status" value="1"/>
</dbReference>
<evidence type="ECO:0000313" key="5">
    <source>
        <dbReference type="EMBL" id="PXW64988.1"/>
    </source>
</evidence>
<dbReference type="RefSeq" id="WP_110372999.1">
    <property type="nucleotide sequence ID" value="NZ_JAHBRY010000001.1"/>
</dbReference>
<evidence type="ECO:0000313" key="6">
    <source>
        <dbReference type="Proteomes" id="UP000248021"/>
    </source>
</evidence>
<dbReference type="PANTHER" id="PTHR18968:SF86">
    <property type="entry name" value="ACETOLACTATE SYNTHASE LARGE SUBUNIT ILVX-RELATED"/>
    <property type="match status" value="1"/>
</dbReference>
<feature type="domain" description="Thiamine pyrophosphate enzyme N-terminal TPP-binding" evidence="4">
    <location>
        <begin position="1"/>
        <end position="106"/>
    </location>
</feature>
<dbReference type="Proteomes" id="UP000248021">
    <property type="component" value="Unassembled WGS sequence"/>
</dbReference>
<gene>
    <name evidence="5" type="ORF">C7450_101749</name>
</gene>
<protein>
    <submittedName>
        <fullName evidence="5">Acetolactate synthase-1/2/3 large subunit</fullName>
    </submittedName>
</protein>
<comment type="caution">
    <text evidence="5">The sequence shown here is derived from an EMBL/GenBank/DDBJ whole genome shotgun (WGS) entry which is preliminary data.</text>
</comment>
<feature type="domain" description="Thiamine pyrophosphate enzyme TPP-binding" evidence="3">
    <location>
        <begin position="373"/>
        <end position="511"/>
    </location>
</feature>
<keyword evidence="2" id="KW-0786">Thiamine pyrophosphate</keyword>
<accession>A0A2V3UWA2</accession>
<dbReference type="GO" id="GO:0044281">
    <property type="term" value="P:small molecule metabolic process"/>
    <property type="evidence" value="ECO:0007669"/>
    <property type="project" value="UniProtKB-ARBA"/>
</dbReference>
<dbReference type="Gene3D" id="3.40.50.970">
    <property type="match status" value="2"/>
</dbReference>